<feature type="transmembrane region" description="Helical" evidence="9">
    <location>
        <begin position="77"/>
        <end position="96"/>
    </location>
</feature>
<dbReference type="Proteomes" id="UP001162480">
    <property type="component" value="Chromosome 20"/>
</dbReference>
<name>A0AA36BPE3_OCTVU</name>
<protein>
    <recommendedName>
        <fullName evidence="9">Innexin</fullName>
    </recommendedName>
</protein>
<evidence type="ECO:0000256" key="6">
    <source>
        <dbReference type="ARBA" id="ARBA00023065"/>
    </source>
</evidence>
<dbReference type="PRINTS" id="PR01262">
    <property type="entry name" value="INNEXIN"/>
</dbReference>
<comment type="subcellular location">
    <subcellularLocation>
        <location evidence="1 9">Cell membrane</location>
        <topology evidence="1 9">Multi-pass membrane protein</topology>
    </subcellularLocation>
</comment>
<evidence type="ECO:0000256" key="9">
    <source>
        <dbReference type="RuleBase" id="RU010713"/>
    </source>
</evidence>
<keyword evidence="6 9" id="KW-0406">Ion transport</keyword>
<keyword evidence="4 9" id="KW-0812">Transmembrane</keyword>
<keyword evidence="3" id="KW-1003">Cell membrane</keyword>
<dbReference type="InterPro" id="IPR000990">
    <property type="entry name" value="Innexin"/>
</dbReference>
<dbReference type="PANTHER" id="PTHR11893:SF36">
    <property type="entry name" value="INNEXIN-5"/>
    <property type="match status" value="1"/>
</dbReference>
<dbReference type="AlphaFoldDB" id="A0AA36BPE3"/>
<evidence type="ECO:0000256" key="1">
    <source>
        <dbReference type="ARBA" id="ARBA00004651"/>
    </source>
</evidence>
<evidence type="ECO:0000256" key="7">
    <source>
        <dbReference type="ARBA" id="ARBA00023136"/>
    </source>
</evidence>
<dbReference type="PROSITE" id="PS51013">
    <property type="entry name" value="PANNEXIN"/>
    <property type="match status" value="1"/>
</dbReference>
<dbReference type="GO" id="GO:0034220">
    <property type="term" value="P:monoatomic ion transmembrane transport"/>
    <property type="evidence" value="ECO:0007669"/>
    <property type="project" value="UniProtKB-KW"/>
</dbReference>
<keyword evidence="11" id="KW-1185">Reference proteome</keyword>
<dbReference type="GO" id="GO:0005886">
    <property type="term" value="C:plasma membrane"/>
    <property type="evidence" value="ECO:0007669"/>
    <property type="project" value="UniProtKB-SubCell"/>
</dbReference>
<accession>A0AA36BPE3</accession>
<feature type="transmembrane region" description="Helical" evidence="9">
    <location>
        <begin position="148"/>
        <end position="165"/>
    </location>
</feature>
<organism evidence="10 11">
    <name type="scientific">Octopus vulgaris</name>
    <name type="common">Common octopus</name>
    <dbReference type="NCBI Taxonomy" id="6645"/>
    <lineage>
        <taxon>Eukaryota</taxon>
        <taxon>Metazoa</taxon>
        <taxon>Spiralia</taxon>
        <taxon>Lophotrochozoa</taxon>
        <taxon>Mollusca</taxon>
        <taxon>Cephalopoda</taxon>
        <taxon>Coleoidea</taxon>
        <taxon>Octopodiformes</taxon>
        <taxon>Octopoda</taxon>
        <taxon>Incirrata</taxon>
        <taxon>Octopodidae</taxon>
        <taxon>Octopus</taxon>
    </lineage>
</organism>
<proteinExistence type="inferred from homology"/>
<feature type="transmembrane region" description="Helical" evidence="9">
    <location>
        <begin position="247"/>
        <end position="269"/>
    </location>
</feature>
<dbReference type="GO" id="GO:0005921">
    <property type="term" value="C:gap junction"/>
    <property type="evidence" value="ECO:0007669"/>
    <property type="project" value="UniProtKB-UniRule"/>
</dbReference>
<keyword evidence="8 9" id="KW-0407">Ion channel</keyword>
<keyword evidence="5 9" id="KW-1133">Transmembrane helix</keyword>
<reference evidence="10" key="1">
    <citation type="submission" date="2023-08" db="EMBL/GenBank/DDBJ databases">
        <authorList>
            <person name="Alioto T."/>
            <person name="Alioto T."/>
            <person name="Gomez Garrido J."/>
        </authorList>
    </citation>
    <scope>NUCLEOTIDE SEQUENCE</scope>
</reference>
<comment type="similarity">
    <text evidence="9">Belongs to the pannexin family.</text>
</comment>
<feature type="transmembrane region" description="Helical" evidence="9">
    <location>
        <begin position="335"/>
        <end position="359"/>
    </location>
</feature>
<comment type="function">
    <text evidence="9">Structural component of the gap junctions.</text>
</comment>
<sequence>MAKSIIRILARMQKSRVSVRRGYPYHTVGYTTHLEQSHYRSRTKKADMIGSILGGFMSWSRLQGSTNDDWGDRLNHLWTVSLLVLFAIVVTTTQYVGDPIHCWAPAEFPGHYVEYVKSYCWNSNTYYISMNNIIPTDITARSDAEITYYQWTPLILLFMAFLFKFPNIIWRLLSSVSGVNLERVVDLAEQTQLGSPEDRQKTIEHIAFYMDRWLETYREYKMNYVVRMRQKMTKVCCLMCSKRDGTFLVGFYVCVKVLYAVNVIGQFFLLNAFMSNQFSVYGYEVLEMVRNKVPWKESVRFPRVTLCDFEIRQLQNIQRFTVQCVLPVNLFNEKIFIFLWFWLVFISIVTCGNLLFWIYRTIFRQSRVNYIAKYFKSSEDIFTREDKKLVHRFTTDYLRDDGLFVLRLVSKNSTDLVLVDLVKELWHLYKNKNGRKAGSSALNNIYKDTLDKDDISKDPSKQPLKP</sequence>
<evidence type="ECO:0000256" key="8">
    <source>
        <dbReference type="ARBA" id="ARBA00023303"/>
    </source>
</evidence>
<evidence type="ECO:0000313" key="10">
    <source>
        <dbReference type="EMBL" id="CAI9737487.1"/>
    </source>
</evidence>
<dbReference type="EMBL" id="OX597833">
    <property type="protein sequence ID" value="CAI9737487.1"/>
    <property type="molecule type" value="Genomic_DNA"/>
</dbReference>
<gene>
    <name evidence="9" type="primary">inx</name>
    <name evidence="10" type="ORF">OCTVUL_1B031432</name>
</gene>
<keyword evidence="7 9" id="KW-0472">Membrane</keyword>
<evidence type="ECO:0000256" key="4">
    <source>
        <dbReference type="ARBA" id="ARBA00022692"/>
    </source>
</evidence>
<keyword evidence="2 9" id="KW-0813">Transport</keyword>
<dbReference type="Pfam" id="PF00876">
    <property type="entry name" value="Innexin"/>
    <property type="match status" value="1"/>
</dbReference>
<evidence type="ECO:0000256" key="2">
    <source>
        <dbReference type="ARBA" id="ARBA00022448"/>
    </source>
</evidence>
<evidence type="ECO:0000313" key="11">
    <source>
        <dbReference type="Proteomes" id="UP001162480"/>
    </source>
</evidence>
<dbReference type="PANTHER" id="PTHR11893">
    <property type="entry name" value="INNEXIN"/>
    <property type="match status" value="1"/>
</dbReference>
<evidence type="ECO:0000256" key="3">
    <source>
        <dbReference type="ARBA" id="ARBA00022475"/>
    </source>
</evidence>
<evidence type="ECO:0000256" key="5">
    <source>
        <dbReference type="ARBA" id="ARBA00022989"/>
    </source>
</evidence>